<feature type="transmembrane region" description="Helical" evidence="1">
    <location>
        <begin position="90"/>
        <end position="107"/>
    </location>
</feature>
<dbReference type="Pfam" id="PF01757">
    <property type="entry name" value="Acyl_transf_3"/>
    <property type="match status" value="1"/>
</dbReference>
<name>A0ABS3YPT1_9BACT</name>
<keyword evidence="3" id="KW-0012">Acyltransferase</keyword>
<feature type="transmembrane region" description="Helical" evidence="1">
    <location>
        <begin position="249"/>
        <end position="269"/>
    </location>
</feature>
<feature type="transmembrane region" description="Helical" evidence="1">
    <location>
        <begin position="315"/>
        <end position="336"/>
    </location>
</feature>
<feature type="transmembrane region" description="Helical" evidence="1">
    <location>
        <begin position="290"/>
        <end position="309"/>
    </location>
</feature>
<feature type="transmembrane region" description="Helical" evidence="1">
    <location>
        <begin position="163"/>
        <end position="181"/>
    </location>
</feature>
<feature type="transmembrane region" description="Helical" evidence="1">
    <location>
        <begin position="49"/>
        <end position="69"/>
    </location>
</feature>
<dbReference type="GO" id="GO:0016746">
    <property type="term" value="F:acyltransferase activity"/>
    <property type="evidence" value="ECO:0007669"/>
    <property type="project" value="UniProtKB-KW"/>
</dbReference>
<keyword evidence="1" id="KW-0812">Transmembrane</keyword>
<proteinExistence type="predicted"/>
<evidence type="ECO:0000313" key="3">
    <source>
        <dbReference type="EMBL" id="MBO9199907.1"/>
    </source>
</evidence>
<dbReference type="EMBL" id="JAGHKO010000001">
    <property type="protein sequence ID" value="MBO9199907.1"/>
    <property type="molecule type" value="Genomic_DNA"/>
</dbReference>
<feature type="transmembrane region" description="Helical" evidence="1">
    <location>
        <begin position="220"/>
        <end position="237"/>
    </location>
</feature>
<evidence type="ECO:0000313" key="4">
    <source>
        <dbReference type="Proteomes" id="UP000677244"/>
    </source>
</evidence>
<evidence type="ECO:0000259" key="2">
    <source>
        <dbReference type="Pfam" id="PF01757"/>
    </source>
</evidence>
<dbReference type="PANTHER" id="PTHR23028">
    <property type="entry name" value="ACETYLTRANSFERASE"/>
    <property type="match status" value="1"/>
</dbReference>
<dbReference type="InterPro" id="IPR002656">
    <property type="entry name" value="Acyl_transf_3_dom"/>
</dbReference>
<accession>A0ABS3YPT1</accession>
<reference evidence="3 4" key="1">
    <citation type="submission" date="2021-03" db="EMBL/GenBank/DDBJ databases">
        <title>Assistant Professor.</title>
        <authorList>
            <person name="Huq M.A."/>
        </authorList>
    </citation>
    <scope>NUCLEOTIDE SEQUENCE [LARGE SCALE GENOMIC DNA]</scope>
    <source>
        <strain evidence="3 4">MAH-29</strain>
    </source>
</reference>
<keyword evidence="3" id="KW-0808">Transferase</keyword>
<keyword evidence="1" id="KW-1133">Transmembrane helix</keyword>
<gene>
    <name evidence="3" type="ORF">J7I42_06500</name>
</gene>
<sequence length="352" mass="39250">MENPVLLPLQKNDTNIESIQIMRGIAAILVVLLHISIKGEQYGNNALHGFTIGGAGVDLFFIISGYIMCVSTINRDLNFSQFMLHRIRRIIPLYWLSTTIGLIIFLVKPEIVNTSGGETGIWASYTLIPTGQRYLNSNGWTLSFEFLFYILFGMLIHKGTYRAMQLSSVVLLAMVGVVLLFSGNSDIFGFTTSNLYLEFIYGMGCFYLFNKKIIKPNTTLGMCLCSLGVLLLAAEAIGKVPNQEDGRGWLWGIPMLMVFTGFLCLEGFIKGSASRLKKLLLQAGNSSYSLYLFHPFSLSATALSLKWLHLTSNPYLFALILFVVTAISGYIIYVYIERPLVTVSKKFLAKKS</sequence>
<feature type="domain" description="Acyltransferase 3" evidence="2">
    <location>
        <begin position="17"/>
        <end position="333"/>
    </location>
</feature>
<dbReference type="RefSeq" id="WP_209137960.1">
    <property type="nucleotide sequence ID" value="NZ_JAGHKO010000001.1"/>
</dbReference>
<keyword evidence="4" id="KW-1185">Reference proteome</keyword>
<feature type="transmembrane region" description="Helical" evidence="1">
    <location>
        <begin position="139"/>
        <end position="156"/>
    </location>
</feature>
<evidence type="ECO:0000256" key="1">
    <source>
        <dbReference type="SAM" id="Phobius"/>
    </source>
</evidence>
<dbReference type="InterPro" id="IPR050879">
    <property type="entry name" value="Acyltransferase_3"/>
</dbReference>
<feature type="transmembrane region" description="Helical" evidence="1">
    <location>
        <begin position="187"/>
        <end position="208"/>
    </location>
</feature>
<dbReference type="Proteomes" id="UP000677244">
    <property type="component" value="Unassembled WGS sequence"/>
</dbReference>
<comment type="caution">
    <text evidence="3">The sequence shown here is derived from an EMBL/GenBank/DDBJ whole genome shotgun (WGS) entry which is preliminary data.</text>
</comment>
<feature type="transmembrane region" description="Helical" evidence="1">
    <location>
        <begin position="21"/>
        <end position="37"/>
    </location>
</feature>
<dbReference type="PANTHER" id="PTHR23028:SF131">
    <property type="entry name" value="BLR2367 PROTEIN"/>
    <property type="match status" value="1"/>
</dbReference>
<protein>
    <submittedName>
        <fullName evidence="3">Acyltransferase</fullName>
    </submittedName>
</protein>
<organism evidence="3 4">
    <name type="scientific">Niastella soli</name>
    <dbReference type="NCBI Taxonomy" id="2821487"/>
    <lineage>
        <taxon>Bacteria</taxon>
        <taxon>Pseudomonadati</taxon>
        <taxon>Bacteroidota</taxon>
        <taxon>Chitinophagia</taxon>
        <taxon>Chitinophagales</taxon>
        <taxon>Chitinophagaceae</taxon>
        <taxon>Niastella</taxon>
    </lineage>
</organism>
<keyword evidence="1" id="KW-0472">Membrane</keyword>